<keyword evidence="2" id="KW-1185">Reference proteome</keyword>
<accession>A0AAD8KIP6</accession>
<name>A0AAD8KIP6_TARER</name>
<dbReference type="AlphaFoldDB" id="A0AAD8KIP6"/>
<evidence type="ECO:0000313" key="2">
    <source>
        <dbReference type="Proteomes" id="UP001229421"/>
    </source>
</evidence>
<evidence type="ECO:0000313" key="1">
    <source>
        <dbReference type="EMBL" id="KAK1421092.1"/>
    </source>
</evidence>
<organism evidence="1 2">
    <name type="scientific">Tagetes erecta</name>
    <name type="common">African marigold</name>
    <dbReference type="NCBI Taxonomy" id="13708"/>
    <lineage>
        <taxon>Eukaryota</taxon>
        <taxon>Viridiplantae</taxon>
        <taxon>Streptophyta</taxon>
        <taxon>Embryophyta</taxon>
        <taxon>Tracheophyta</taxon>
        <taxon>Spermatophyta</taxon>
        <taxon>Magnoliopsida</taxon>
        <taxon>eudicotyledons</taxon>
        <taxon>Gunneridae</taxon>
        <taxon>Pentapetalae</taxon>
        <taxon>asterids</taxon>
        <taxon>campanulids</taxon>
        <taxon>Asterales</taxon>
        <taxon>Asteraceae</taxon>
        <taxon>Asteroideae</taxon>
        <taxon>Heliantheae alliance</taxon>
        <taxon>Tageteae</taxon>
        <taxon>Tagetes</taxon>
    </lineage>
</organism>
<comment type="caution">
    <text evidence="1">The sequence shown here is derived from an EMBL/GenBank/DDBJ whole genome shotgun (WGS) entry which is preliminary data.</text>
</comment>
<protein>
    <submittedName>
        <fullName evidence="1">Uncharacterized protein</fullName>
    </submittedName>
</protein>
<gene>
    <name evidence="1" type="ORF">QVD17_23187</name>
</gene>
<sequence length="92" mass="10939">MFDFCGNCILFAQPSNLNCCIISFRKEGYWYEVLFLDKIRRLIITISIKGLGVSDRIMKRSRGFGWNYDIGNIFVFRVLMSFILQRTGLWRR</sequence>
<dbReference type="Proteomes" id="UP001229421">
    <property type="component" value="Unassembled WGS sequence"/>
</dbReference>
<proteinExistence type="predicted"/>
<dbReference type="EMBL" id="JAUHHV010000006">
    <property type="protein sequence ID" value="KAK1421092.1"/>
    <property type="molecule type" value="Genomic_DNA"/>
</dbReference>
<reference evidence="1" key="1">
    <citation type="journal article" date="2023" name="bioRxiv">
        <title>Improved chromosome-level genome assembly for marigold (Tagetes erecta).</title>
        <authorList>
            <person name="Jiang F."/>
            <person name="Yuan L."/>
            <person name="Wang S."/>
            <person name="Wang H."/>
            <person name="Xu D."/>
            <person name="Wang A."/>
            <person name="Fan W."/>
        </authorList>
    </citation>
    <scope>NUCLEOTIDE SEQUENCE</scope>
    <source>
        <strain evidence="1">WSJ</strain>
        <tissue evidence="1">Leaf</tissue>
    </source>
</reference>